<keyword evidence="4" id="KW-1185">Reference proteome</keyword>
<dbReference type="Gene3D" id="1.20.141.10">
    <property type="entry name" value="Chitosanase, subunit A, domain 1"/>
    <property type="match status" value="1"/>
</dbReference>
<dbReference type="SUPFAM" id="SSF53955">
    <property type="entry name" value="Lysozyme-like"/>
    <property type="match status" value="1"/>
</dbReference>
<organism evidence="3 4">
    <name type="scientific">Luteimonas rhizosphaericola</name>
    <dbReference type="NCBI Taxonomy" id="3042024"/>
    <lineage>
        <taxon>Bacteria</taxon>
        <taxon>Pseudomonadati</taxon>
        <taxon>Pseudomonadota</taxon>
        <taxon>Gammaproteobacteria</taxon>
        <taxon>Lysobacterales</taxon>
        <taxon>Lysobacteraceae</taxon>
        <taxon>Luteimonas</taxon>
    </lineage>
</organism>
<dbReference type="InterPro" id="IPR008565">
    <property type="entry name" value="TtsA-like_GH18_dom"/>
</dbReference>
<evidence type="ECO:0000313" key="4">
    <source>
        <dbReference type="Proteomes" id="UP001156831"/>
    </source>
</evidence>
<dbReference type="EMBL" id="JARXRN010000029">
    <property type="protein sequence ID" value="MDH5832164.1"/>
    <property type="molecule type" value="Genomic_DNA"/>
</dbReference>
<dbReference type="InterPro" id="IPR018537">
    <property type="entry name" value="Peptidoglycan-bd_3"/>
</dbReference>
<gene>
    <name evidence="3" type="ORF">QFW80_16725</name>
</gene>
<protein>
    <submittedName>
        <fullName evidence="3">Glycosyl hydrolase 108 family protein</fullName>
    </submittedName>
</protein>
<reference evidence="3 4" key="1">
    <citation type="submission" date="2023-04" db="EMBL/GenBank/DDBJ databases">
        <title>Luteimonas sp. M1R5S18.</title>
        <authorList>
            <person name="Sun J.-Q."/>
        </authorList>
    </citation>
    <scope>NUCLEOTIDE SEQUENCE [LARGE SCALE GENOMIC DNA]</scope>
    <source>
        <strain evidence="3 4">M1R5S18</strain>
    </source>
</reference>
<dbReference type="InterPro" id="IPR023346">
    <property type="entry name" value="Lysozyme-like_dom_sf"/>
</dbReference>
<dbReference type="GO" id="GO:0016787">
    <property type="term" value="F:hydrolase activity"/>
    <property type="evidence" value="ECO:0007669"/>
    <property type="project" value="UniProtKB-KW"/>
</dbReference>
<dbReference type="Pfam" id="PF09374">
    <property type="entry name" value="PG_binding_3"/>
    <property type="match status" value="1"/>
</dbReference>
<evidence type="ECO:0000313" key="3">
    <source>
        <dbReference type="EMBL" id="MDH5832164.1"/>
    </source>
</evidence>
<dbReference type="CDD" id="cd13926">
    <property type="entry name" value="N-acetylmuramidase_GH108"/>
    <property type="match status" value="1"/>
</dbReference>
<dbReference type="RefSeq" id="WP_280603202.1">
    <property type="nucleotide sequence ID" value="NZ_JARXRN010000029.1"/>
</dbReference>
<keyword evidence="3" id="KW-0378">Hydrolase</keyword>
<dbReference type="Pfam" id="PF05838">
    <property type="entry name" value="Glyco_hydro_108"/>
    <property type="match status" value="1"/>
</dbReference>
<sequence length="173" mass="19340">MTDHFPKFIDRLLSHEGGFTDDRRDPGNWTGGKVGVGQLKGTKFGIAANTYPTLDIKHLTRSQAIAIYRRDFWDRARCEKLHPAVAFQLLDGAVNSGIAQATRWLQRAVGVADDGMIGPITLAAIRATDHNDMVLLFNADRMDFMTRLKNWAVHGAGWMRRIASNLRYAATDN</sequence>
<dbReference type="Proteomes" id="UP001156831">
    <property type="component" value="Unassembled WGS sequence"/>
</dbReference>
<feature type="domain" description="Peptidoglycan binding" evidence="2">
    <location>
        <begin position="101"/>
        <end position="151"/>
    </location>
</feature>
<comment type="caution">
    <text evidence="3">The sequence shown here is derived from an EMBL/GenBank/DDBJ whole genome shotgun (WGS) entry which is preliminary data.</text>
</comment>
<proteinExistence type="predicted"/>
<evidence type="ECO:0000259" key="2">
    <source>
        <dbReference type="Pfam" id="PF09374"/>
    </source>
</evidence>
<name>A0ABT6JNA9_9GAMM</name>
<evidence type="ECO:0000259" key="1">
    <source>
        <dbReference type="Pfam" id="PF05838"/>
    </source>
</evidence>
<accession>A0ABT6JNA9</accession>
<feature type="domain" description="TtsA-like Glycoside hydrolase family 108" evidence="1">
    <location>
        <begin position="10"/>
        <end position="97"/>
    </location>
</feature>